<feature type="binding site" evidence="9">
    <location>
        <position position="415"/>
    </location>
    <ligand>
        <name>ADP</name>
        <dbReference type="ChEBI" id="CHEBI:456216"/>
    </ligand>
</feature>
<comment type="similarity">
    <text evidence="2 9 10">Belongs to the FGGY kinase family.</text>
</comment>
<comment type="function">
    <text evidence="9">Key enzyme in the regulation of glycerol uptake and metabolism. Catalyzes the phosphorylation of glycerol to yield sn-glycerol 3-phosphate.</text>
</comment>
<accession>A0A261VV56</accession>
<dbReference type="FunFam" id="3.30.420.40:FF:000008">
    <property type="entry name" value="Glycerol kinase"/>
    <property type="match status" value="1"/>
</dbReference>
<reference evidence="14" key="1">
    <citation type="submission" date="2017-05" db="EMBL/GenBank/DDBJ databases">
        <title>Complete and WGS of Bordetella genogroups.</title>
        <authorList>
            <person name="Spilker T."/>
            <person name="Lipuma J."/>
        </authorList>
    </citation>
    <scope>NUCLEOTIDE SEQUENCE [LARGE SCALE GENOMIC DNA]</scope>
    <source>
        <strain evidence="14">AU6712</strain>
    </source>
</reference>
<keyword evidence="6 9" id="KW-0319">Glycerol metabolism</keyword>
<dbReference type="EC" id="2.7.1.30" evidence="9"/>
<dbReference type="GO" id="GO:0004370">
    <property type="term" value="F:glycerol kinase activity"/>
    <property type="evidence" value="ECO:0007669"/>
    <property type="project" value="UniProtKB-UniRule"/>
</dbReference>
<organism evidence="13 14">
    <name type="scientific">Bordetella genomosp. 12</name>
    <dbReference type="NCBI Taxonomy" id="463035"/>
    <lineage>
        <taxon>Bacteria</taxon>
        <taxon>Pseudomonadati</taxon>
        <taxon>Pseudomonadota</taxon>
        <taxon>Betaproteobacteria</taxon>
        <taxon>Burkholderiales</taxon>
        <taxon>Alcaligenaceae</taxon>
        <taxon>Bordetella</taxon>
    </lineage>
</organism>
<evidence type="ECO:0000313" key="13">
    <source>
        <dbReference type="EMBL" id="OZI77988.1"/>
    </source>
</evidence>
<evidence type="ECO:0000256" key="3">
    <source>
        <dbReference type="ARBA" id="ARBA00022679"/>
    </source>
</evidence>
<feature type="binding site" evidence="9">
    <location>
        <position position="18"/>
    </location>
    <ligand>
        <name>ADP</name>
        <dbReference type="ChEBI" id="CHEBI:456216"/>
    </ligand>
</feature>
<comment type="catalytic activity">
    <reaction evidence="8 9">
        <text>glycerol + ATP = sn-glycerol 3-phosphate + ADP + H(+)</text>
        <dbReference type="Rhea" id="RHEA:21644"/>
        <dbReference type="ChEBI" id="CHEBI:15378"/>
        <dbReference type="ChEBI" id="CHEBI:17754"/>
        <dbReference type="ChEBI" id="CHEBI:30616"/>
        <dbReference type="ChEBI" id="CHEBI:57597"/>
        <dbReference type="ChEBI" id="CHEBI:456216"/>
        <dbReference type="EC" id="2.7.1.30"/>
    </reaction>
</comment>
<keyword evidence="7 9" id="KW-0067">ATP-binding</keyword>
<dbReference type="SUPFAM" id="SSF53067">
    <property type="entry name" value="Actin-like ATPase domain"/>
    <property type="match status" value="2"/>
</dbReference>
<feature type="binding site" evidence="9">
    <location>
        <position position="136"/>
    </location>
    <ligand>
        <name>sn-glycerol 3-phosphate</name>
        <dbReference type="ChEBI" id="CHEBI:57597"/>
    </ligand>
</feature>
<dbReference type="PROSITE" id="PS00933">
    <property type="entry name" value="FGGY_KINASES_1"/>
    <property type="match status" value="1"/>
</dbReference>
<feature type="binding site" evidence="9">
    <location>
        <position position="14"/>
    </location>
    <ligand>
        <name>ATP</name>
        <dbReference type="ChEBI" id="CHEBI:30616"/>
    </ligand>
</feature>
<evidence type="ECO:0000256" key="6">
    <source>
        <dbReference type="ARBA" id="ARBA00022798"/>
    </source>
</evidence>
<dbReference type="PANTHER" id="PTHR10196">
    <property type="entry name" value="SUGAR KINASE"/>
    <property type="match status" value="1"/>
</dbReference>
<dbReference type="Proteomes" id="UP000216429">
    <property type="component" value="Unassembled WGS sequence"/>
</dbReference>
<feature type="binding site" evidence="9">
    <location>
        <position position="314"/>
    </location>
    <ligand>
        <name>ADP</name>
        <dbReference type="ChEBI" id="CHEBI:456216"/>
    </ligand>
</feature>
<feature type="binding site" evidence="9">
    <location>
        <position position="84"/>
    </location>
    <ligand>
        <name>sn-glycerol 3-phosphate</name>
        <dbReference type="ChEBI" id="CHEBI:57597"/>
    </ligand>
</feature>
<feature type="binding site" evidence="9">
    <location>
        <position position="136"/>
    </location>
    <ligand>
        <name>glycerol</name>
        <dbReference type="ChEBI" id="CHEBI:17754"/>
    </ligand>
</feature>
<dbReference type="HAMAP" id="MF_00186">
    <property type="entry name" value="Glycerol_kin"/>
    <property type="match status" value="1"/>
</dbReference>
<dbReference type="Pfam" id="PF02782">
    <property type="entry name" value="FGGY_C"/>
    <property type="match status" value="1"/>
</dbReference>
<dbReference type="PIRSF" id="PIRSF000538">
    <property type="entry name" value="GlpK"/>
    <property type="match status" value="1"/>
</dbReference>
<feature type="domain" description="Carbohydrate kinase FGGY N-terminal" evidence="11">
    <location>
        <begin position="6"/>
        <end position="252"/>
    </location>
</feature>
<dbReference type="GO" id="GO:0005524">
    <property type="term" value="F:ATP binding"/>
    <property type="evidence" value="ECO:0007669"/>
    <property type="project" value="UniProtKB-UniRule"/>
</dbReference>
<dbReference type="NCBIfam" id="NF000756">
    <property type="entry name" value="PRK00047.1"/>
    <property type="match status" value="1"/>
</dbReference>
<feature type="binding site" evidence="9">
    <location>
        <position position="16"/>
    </location>
    <ligand>
        <name>ATP</name>
        <dbReference type="ChEBI" id="CHEBI:30616"/>
    </ligand>
</feature>
<feature type="binding site" evidence="9">
    <location>
        <position position="267"/>
    </location>
    <ligand>
        <name>ADP</name>
        <dbReference type="ChEBI" id="CHEBI:456216"/>
    </ligand>
</feature>
<feature type="binding site" evidence="9">
    <location>
        <position position="245"/>
    </location>
    <ligand>
        <name>sn-glycerol 3-phosphate</name>
        <dbReference type="ChEBI" id="CHEBI:57597"/>
    </ligand>
</feature>
<feature type="binding site" evidence="9">
    <location>
        <position position="15"/>
    </location>
    <ligand>
        <name>ATP</name>
        <dbReference type="ChEBI" id="CHEBI:30616"/>
    </ligand>
</feature>
<keyword evidence="3 9" id="KW-0808">Transferase</keyword>
<protein>
    <recommendedName>
        <fullName evidence="9">Glycerol kinase</fullName>
        <ecNumber evidence="9">2.7.1.30</ecNumber>
    </recommendedName>
    <alternativeName>
        <fullName evidence="9">ATP:glycerol 3-phosphotransferase</fullName>
    </alternativeName>
    <alternativeName>
        <fullName evidence="9">Glycerokinase</fullName>
        <shortName evidence="9">GK</shortName>
    </alternativeName>
</protein>
<dbReference type="InterPro" id="IPR005999">
    <property type="entry name" value="Glycerol_kin"/>
</dbReference>
<evidence type="ECO:0000313" key="14">
    <source>
        <dbReference type="Proteomes" id="UP000216429"/>
    </source>
</evidence>
<evidence type="ECO:0000256" key="5">
    <source>
        <dbReference type="ARBA" id="ARBA00022777"/>
    </source>
</evidence>
<dbReference type="GO" id="GO:0006072">
    <property type="term" value="P:glycerol-3-phosphate metabolic process"/>
    <property type="evidence" value="ECO:0007669"/>
    <property type="project" value="InterPro"/>
</dbReference>
<feature type="binding site" evidence="9">
    <location>
        <position position="318"/>
    </location>
    <ligand>
        <name>ATP</name>
        <dbReference type="ChEBI" id="CHEBI:30616"/>
    </ligand>
</feature>
<dbReference type="InterPro" id="IPR018483">
    <property type="entry name" value="Carb_kinase_FGGY_CS"/>
</dbReference>
<evidence type="ECO:0000259" key="11">
    <source>
        <dbReference type="Pfam" id="PF00370"/>
    </source>
</evidence>
<dbReference type="EMBL" id="NEVU01000001">
    <property type="protein sequence ID" value="OZI77988.1"/>
    <property type="molecule type" value="Genomic_DNA"/>
</dbReference>
<name>A0A261VV56_9BORD</name>
<feature type="binding site" evidence="9">
    <location>
        <position position="85"/>
    </location>
    <ligand>
        <name>sn-glycerol 3-phosphate</name>
        <dbReference type="ChEBI" id="CHEBI:57597"/>
    </ligand>
</feature>
<dbReference type="Gene3D" id="3.30.420.40">
    <property type="match status" value="2"/>
</dbReference>
<evidence type="ECO:0000256" key="10">
    <source>
        <dbReference type="RuleBase" id="RU003733"/>
    </source>
</evidence>
<dbReference type="GO" id="GO:0019563">
    <property type="term" value="P:glycerol catabolic process"/>
    <property type="evidence" value="ECO:0007669"/>
    <property type="project" value="UniProtKB-UniRule"/>
</dbReference>
<proteinExistence type="inferred from homology"/>
<dbReference type="CDD" id="cd07786">
    <property type="entry name" value="FGGY_EcGK_like"/>
    <property type="match status" value="1"/>
</dbReference>
<evidence type="ECO:0000259" key="12">
    <source>
        <dbReference type="Pfam" id="PF02782"/>
    </source>
</evidence>
<evidence type="ECO:0000256" key="9">
    <source>
        <dbReference type="HAMAP-Rule" id="MF_00186"/>
    </source>
</evidence>
<dbReference type="GO" id="GO:0005829">
    <property type="term" value="C:cytosol"/>
    <property type="evidence" value="ECO:0007669"/>
    <property type="project" value="UniProtKB-ARBA"/>
</dbReference>
<dbReference type="AlphaFoldDB" id="A0A261VV56"/>
<evidence type="ECO:0000256" key="2">
    <source>
        <dbReference type="ARBA" id="ARBA00009156"/>
    </source>
</evidence>
<evidence type="ECO:0000256" key="8">
    <source>
        <dbReference type="ARBA" id="ARBA00052101"/>
    </source>
</evidence>
<feature type="binding site" evidence="9">
    <location>
        <position position="267"/>
    </location>
    <ligand>
        <name>ATP</name>
        <dbReference type="ChEBI" id="CHEBI:30616"/>
    </ligand>
</feature>
<dbReference type="Pfam" id="PF00370">
    <property type="entry name" value="FGGY_N"/>
    <property type="match status" value="1"/>
</dbReference>
<feature type="binding site" evidence="9">
    <location>
        <position position="419"/>
    </location>
    <ligand>
        <name>ADP</name>
        <dbReference type="ChEBI" id="CHEBI:456216"/>
    </ligand>
</feature>
<feature type="binding site" evidence="9">
    <location>
        <position position="14"/>
    </location>
    <ligand>
        <name>ADP</name>
        <dbReference type="ChEBI" id="CHEBI:456216"/>
    </ligand>
</feature>
<feature type="binding site" evidence="9">
    <location>
        <position position="84"/>
    </location>
    <ligand>
        <name>glycerol</name>
        <dbReference type="ChEBI" id="CHEBI:17754"/>
    </ligand>
</feature>
<feature type="binding site" evidence="9">
    <location>
        <position position="14"/>
    </location>
    <ligand>
        <name>sn-glycerol 3-phosphate</name>
        <dbReference type="ChEBI" id="CHEBI:57597"/>
    </ligand>
</feature>
<keyword evidence="4 9" id="KW-0547">Nucleotide-binding</keyword>
<dbReference type="InterPro" id="IPR018485">
    <property type="entry name" value="FGGY_C"/>
</dbReference>
<feature type="binding site" evidence="9">
    <location>
        <position position="415"/>
    </location>
    <ligand>
        <name>ATP</name>
        <dbReference type="ChEBI" id="CHEBI:30616"/>
    </ligand>
</feature>
<gene>
    <name evidence="9" type="primary">glpK</name>
    <name evidence="13" type="ORF">CAL22_02435</name>
</gene>
<sequence>MTMSDYVLALDQGTTSSRAIVFDRQGAVRGVGQREFRQYYPRPGWVEHDALEIWSSQLEVAREALRNAGASAADLAAIGITNQRETTLLWERATGRPLARAIVWQDRRTAPLCEQLRRDGHADWLQQRTGLVVDAYFSGTKLAWLLDHVPGARPAAERGELAFGTVDTWLVWQLTGGAVHSSDPSNASRTMLFDLHTQDWNDEILSLLNIPRSVLPQVAPSSAVIGQASPEWLGGPIPIAGVAGDQQAATFGQACFTPGMAKNTYGTGCFMLMNVGDQPVASHNHLLATVGWGLPEAAGWRSTYMLEGGVFVAGAAVQWLRDGLGIIQHAEDIEPLAASVADTDDVFMVPAFAGLGAPHWDPYARGTLVGLTRGTTRAHIARATLESIALQSAELLECMNSDSGIPLSELRVDGGASRNDLLMQMQADLLGVPVVRPRVAESTARGAAGLAGLAVGFWSDPQEFAGQWQAERSFEPRWPAPVRQARMQRWRQAVELAKNWARPAS</sequence>
<dbReference type="PROSITE" id="PS00445">
    <property type="entry name" value="FGGY_KINASES_2"/>
    <property type="match status" value="1"/>
</dbReference>
<dbReference type="InterPro" id="IPR000577">
    <property type="entry name" value="Carb_kinase_FGGY"/>
</dbReference>
<dbReference type="NCBIfam" id="TIGR01311">
    <property type="entry name" value="glycerol_kin"/>
    <property type="match status" value="1"/>
</dbReference>
<comment type="pathway">
    <text evidence="1 9">Polyol metabolism; glycerol degradation via glycerol kinase pathway; sn-glycerol 3-phosphate from glycerol: step 1/1.</text>
</comment>
<keyword evidence="14" id="KW-1185">Reference proteome</keyword>
<feature type="domain" description="Carbohydrate kinase FGGY C-terminal" evidence="12">
    <location>
        <begin position="262"/>
        <end position="454"/>
    </location>
</feature>
<keyword evidence="5 9" id="KW-0418">Kinase</keyword>
<dbReference type="UniPathway" id="UPA00618">
    <property type="reaction ID" value="UER00672"/>
</dbReference>
<dbReference type="PANTHER" id="PTHR10196:SF69">
    <property type="entry name" value="GLYCEROL KINASE"/>
    <property type="match status" value="1"/>
</dbReference>
<feature type="binding site" evidence="9">
    <location>
        <position position="85"/>
    </location>
    <ligand>
        <name>glycerol</name>
        <dbReference type="ChEBI" id="CHEBI:17754"/>
    </ligand>
</feature>
<evidence type="ECO:0000256" key="4">
    <source>
        <dbReference type="ARBA" id="ARBA00022741"/>
    </source>
</evidence>
<feature type="binding site" evidence="9">
    <location>
        <position position="314"/>
    </location>
    <ligand>
        <name>ATP</name>
        <dbReference type="ChEBI" id="CHEBI:30616"/>
    </ligand>
</feature>
<evidence type="ECO:0000256" key="7">
    <source>
        <dbReference type="ARBA" id="ARBA00022840"/>
    </source>
</evidence>
<dbReference type="InterPro" id="IPR018484">
    <property type="entry name" value="FGGY_N"/>
</dbReference>
<dbReference type="FunFam" id="3.30.420.40:FF:000007">
    <property type="entry name" value="Glycerol kinase"/>
    <property type="match status" value="1"/>
</dbReference>
<dbReference type="InterPro" id="IPR043129">
    <property type="entry name" value="ATPase_NBD"/>
</dbReference>
<comment type="caution">
    <text evidence="13">The sequence shown here is derived from an EMBL/GenBank/DDBJ whole genome shotgun (WGS) entry which is preliminary data.</text>
</comment>
<feature type="binding site" evidence="9">
    <location>
        <position position="246"/>
    </location>
    <ligand>
        <name>glycerol</name>
        <dbReference type="ChEBI" id="CHEBI:17754"/>
    </ligand>
</feature>
<evidence type="ECO:0000256" key="1">
    <source>
        <dbReference type="ARBA" id="ARBA00005190"/>
    </source>
</evidence>
<dbReference type="OrthoDB" id="9805576at2"/>
<feature type="binding site" evidence="9">
    <location>
        <position position="245"/>
    </location>
    <ligand>
        <name>glycerol</name>
        <dbReference type="ChEBI" id="CHEBI:17754"/>
    </ligand>
</feature>
<comment type="activity regulation">
    <text evidence="9">Inhibited by fructose 1,6-bisphosphate (FBP).</text>
</comment>